<feature type="compositionally biased region" description="Low complexity" evidence="5">
    <location>
        <begin position="61"/>
        <end position="76"/>
    </location>
</feature>
<dbReference type="GeneID" id="22911639"/>
<dbReference type="VEuPathDB" id="CryptoDB:GNI_042770"/>
<keyword evidence="8" id="KW-1185">Reference proteome</keyword>
<protein>
    <submittedName>
        <fullName evidence="7">GTPase</fullName>
    </submittedName>
</protein>
<dbReference type="InterPro" id="IPR043358">
    <property type="entry name" value="GNL1-like"/>
</dbReference>
<dbReference type="OrthoDB" id="61815at2759"/>
<dbReference type="PRINTS" id="PR00326">
    <property type="entry name" value="GTP1OBG"/>
</dbReference>
<feature type="region of interest" description="Disordered" evidence="5">
    <location>
        <begin position="397"/>
        <end position="437"/>
    </location>
</feature>
<feature type="domain" description="G" evidence="6">
    <location>
        <begin position="214"/>
        <end position="270"/>
    </location>
</feature>
<dbReference type="GO" id="GO:0003924">
    <property type="term" value="F:GTPase activity"/>
    <property type="evidence" value="ECO:0007669"/>
    <property type="project" value="InterPro"/>
</dbReference>
<evidence type="ECO:0000256" key="5">
    <source>
        <dbReference type="SAM" id="MobiDB-lite"/>
    </source>
</evidence>
<evidence type="ECO:0000259" key="6">
    <source>
        <dbReference type="Pfam" id="PF01926"/>
    </source>
</evidence>
<dbReference type="eggNOG" id="KOG1424">
    <property type="taxonomic scope" value="Eukaryota"/>
</dbReference>
<feature type="compositionally biased region" description="Basic residues" evidence="5">
    <location>
        <begin position="397"/>
        <end position="409"/>
    </location>
</feature>
<dbReference type="SUPFAM" id="SSF52540">
    <property type="entry name" value="P-loop containing nucleoside triphosphate hydrolases"/>
    <property type="match status" value="1"/>
</dbReference>
<evidence type="ECO:0000256" key="4">
    <source>
        <dbReference type="ARBA" id="ARBA00023134"/>
    </source>
</evidence>
<dbReference type="PANTHER" id="PTHR45709:SF2">
    <property type="entry name" value="LARGE SUBUNIT GTPASE 1 HOMOLOG"/>
    <property type="match status" value="1"/>
</dbReference>
<dbReference type="EMBL" id="AFNH02000326">
    <property type="protein sequence ID" value="EZG77295.1"/>
    <property type="molecule type" value="Genomic_DNA"/>
</dbReference>
<dbReference type="InterPro" id="IPR006073">
    <property type="entry name" value="GTP-bd"/>
</dbReference>
<feature type="region of interest" description="Disordered" evidence="5">
    <location>
        <begin position="1"/>
        <end position="76"/>
    </location>
</feature>
<dbReference type="InterPro" id="IPR027417">
    <property type="entry name" value="P-loop_NTPase"/>
</dbReference>
<dbReference type="AlphaFoldDB" id="A0A023BA40"/>
<organism evidence="7 8">
    <name type="scientific">Gregarina niphandrodes</name>
    <name type="common">Septate eugregarine</name>
    <dbReference type="NCBI Taxonomy" id="110365"/>
    <lineage>
        <taxon>Eukaryota</taxon>
        <taxon>Sar</taxon>
        <taxon>Alveolata</taxon>
        <taxon>Apicomplexa</taxon>
        <taxon>Conoidasida</taxon>
        <taxon>Gregarinasina</taxon>
        <taxon>Eugregarinorida</taxon>
        <taxon>Gregarinidae</taxon>
        <taxon>Gregarina</taxon>
    </lineage>
</organism>
<evidence type="ECO:0000256" key="2">
    <source>
        <dbReference type="ARBA" id="ARBA00022741"/>
    </source>
</evidence>
<sequence length="437" mass="48028">MEELEDDDGYDDGDGDGDGDGQRDGSSRDSSRDEEDLSKLNLLDLSREKLRQRDHQGGEQRVVPRSGGSSSKSPESEVVLSLAAAEDWEGVLSMSQLRAHLETLGVQVREKQSAKRLRCLQILGALENKLASSASIHDEFCDYLAENAARHIEELHSGAQTRSKVLPHSVLPHSVLPHSARDKTRTGRDKTRTGRSMVIRLLGSIDAQSPLVVVGTTGFPNVGKSSLINTLMEGTARVGVSRTPGKTRHIQTLQVPNSFLTLCDCPGLVMPTAACSKESLVINGIMNVDTYRGTVVRPVSHVLLRTGEQIAEIYGVTHTFNSLFGTEALHEKALPILNLLASCKGYYTGTKGAVPDVERVGRMLVKQYLEGKLISYCEVAPNADVDAWRHEEQTKWASRKQKWRQHRQKSNQLTVTEKGMKPKKINASGRVIPPRPS</sequence>
<accession>A0A023BA40</accession>
<feature type="compositionally biased region" description="Basic and acidic residues" evidence="5">
    <location>
        <begin position="20"/>
        <end position="31"/>
    </location>
</feature>
<dbReference type="PANTHER" id="PTHR45709">
    <property type="entry name" value="LARGE SUBUNIT GTPASE 1 HOMOLOG-RELATED"/>
    <property type="match status" value="1"/>
</dbReference>
<keyword evidence="3" id="KW-0378">Hydrolase</keyword>
<dbReference type="Gene3D" id="3.40.50.300">
    <property type="entry name" value="P-loop containing nucleotide triphosphate hydrolases"/>
    <property type="match status" value="1"/>
</dbReference>
<gene>
    <name evidence="7" type="ORF">GNI_042770</name>
</gene>
<dbReference type="Pfam" id="PF01926">
    <property type="entry name" value="MMR_HSR1"/>
    <property type="match status" value="1"/>
</dbReference>
<evidence type="ECO:0000313" key="7">
    <source>
        <dbReference type="EMBL" id="EZG77295.1"/>
    </source>
</evidence>
<feature type="compositionally biased region" description="Basic and acidic residues" evidence="5">
    <location>
        <begin position="45"/>
        <end position="58"/>
    </location>
</feature>
<feature type="compositionally biased region" description="Acidic residues" evidence="5">
    <location>
        <begin position="1"/>
        <end position="19"/>
    </location>
</feature>
<keyword evidence="4" id="KW-0342">GTP-binding</keyword>
<evidence type="ECO:0000256" key="1">
    <source>
        <dbReference type="ARBA" id="ARBA00022490"/>
    </source>
</evidence>
<comment type="caution">
    <text evidence="7">The sequence shown here is derived from an EMBL/GenBank/DDBJ whole genome shotgun (WGS) entry which is preliminary data.</text>
</comment>
<keyword evidence="2" id="KW-0547">Nucleotide-binding</keyword>
<dbReference type="GO" id="GO:0005829">
    <property type="term" value="C:cytosol"/>
    <property type="evidence" value="ECO:0007669"/>
    <property type="project" value="TreeGrafter"/>
</dbReference>
<name>A0A023BA40_GRENI</name>
<keyword evidence="1" id="KW-0963">Cytoplasm</keyword>
<dbReference type="RefSeq" id="XP_011129517.1">
    <property type="nucleotide sequence ID" value="XM_011131215.1"/>
</dbReference>
<reference evidence="7" key="1">
    <citation type="submission" date="2013-12" db="EMBL/GenBank/DDBJ databases">
        <authorList>
            <person name="Omoto C.K."/>
            <person name="Sibley D."/>
            <person name="Venepally P."/>
            <person name="Hadjithomas M."/>
            <person name="Karamycheva S."/>
            <person name="Brunk B."/>
            <person name="Roos D."/>
            <person name="Caler E."/>
            <person name="Lorenzi H."/>
        </authorList>
    </citation>
    <scope>NUCLEOTIDE SEQUENCE</scope>
</reference>
<evidence type="ECO:0000256" key="3">
    <source>
        <dbReference type="ARBA" id="ARBA00022801"/>
    </source>
</evidence>
<evidence type="ECO:0000313" key="8">
    <source>
        <dbReference type="Proteomes" id="UP000019763"/>
    </source>
</evidence>
<dbReference type="GO" id="GO:0005525">
    <property type="term" value="F:GTP binding"/>
    <property type="evidence" value="ECO:0007669"/>
    <property type="project" value="UniProtKB-KW"/>
</dbReference>
<dbReference type="Proteomes" id="UP000019763">
    <property type="component" value="Unassembled WGS sequence"/>
</dbReference>
<proteinExistence type="predicted"/>